<comment type="caution">
    <text evidence="3">The sequence shown here is derived from an EMBL/GenBank/DDBJ whole genome shotgun (WGS) entry which is preliminary data.</text>
</comment>
<dbReference type="PROSITE" id="PS51257">
    <property type="entry name" value="PROKAR_LIPOPROTEIN"/>
    <property type="match status" value="1"/>
</dbReference>
<feature type="transmembrane region" description="Helical" evidence="2">
    <location>
        <begin position="14"/>
        <end position="35"/>
    </location>
</feature>
<evidence type="ECO:0000313" key="3">
    <source>
        <dbReference type="EMBL" id="NKY86442.1"/>
    </source>
</evidence>
<keyword evidence="2" id="KW-0472">Membrane</keyword>
<reference evidence="3 4" key="1">
    <citation type="submission" date="2020-04" db="EMBL/GenBank/DDBJ databases">
        <title>MicrobeNet Type strains.</title>
        <authorList>
            <person name="Nicholson A.C."/>
        </authorList>
    </citation>
    <scope>NUCLEOTIDE SEQUENCE [LARGE SCALE GENOMIC DNA]</scope>
    <source>
        <strain evidence="3 4">DSM 44445</strain>
    </source>
</reference>
<dbReference type="EMBL" id="JAAXPE010000010">
    <property type="protein sequence ID" value="NKY86442.1"/>
    <property type="molecule type" value="Genomic_DNA"/>
</dbReference>
<dbReference type="RefSeq" id="WP_157171356.1">
    <property type="nucleotide sequence ID" value="NZ_CAWPHS010000002.1"/>
</dbReference>
<proteinExistence type="predicted"/>
<keyword evidence="2" id="KW-1133">Transmembrane helix</keyword>
<organism evidence="3 4">
    <name type="scientific">Nocardia veterana</name>
    <dbReference type="NCBI Taxonomy" id="132249"/>
    <lineage>
        <taxon>Bacteria</taxon>
        <taxon>Bacillati</taxon>
        <taxon>Actinomycetota</taxon>
        <taxon>Actinomycetes</taxon>
        <taxon>Mycobacteriales</taxon>
        <taxon>Nocardiaceae</taxon>
        <taxon>Nocardia</taxon>
    </lineage>
</organism>
<dbReference type="AlphaFoldDB" id="A0A7X6LZ54"/>
<keyword evidence="4" id="KW-1185">Reference proteome</keyword>
<gene>
    <name evidence="3" type="ORF">HGA07_12480</name>
</gene>
<accession>A0A7X6LZ54</accession>
<dbReference type="Proteomes" id="UP000523447">
    <property type="component" value="Unassembled WGS sequence"/>
</dbReference>
<protein>
    <submittedName>
        <fullName evidence="3">Uncharacterized protein</fullName>
    </submittedName>
</protein>
<name>A0A7X6LZ54_9NOCA</name>
<evidence type="ECO:0000256" key="1">
    <source>
        <dbReference type="SAM" id="MobiDB-lite"/>
    </source>
</evidence>
<sequence>MTDARAAVCRGARLAIQLVITAIAIAATVLFSCALQRSAPTGTSHSGHTPTATSTART</sequence>
<evidence type="ECO:0000256" key="2">
    <source>
        <dbReference type="SAM" id="Phobius"/>
    </source>
</evidence>
<keyword evidence="2" id="KW-0812">Transmembrane</keyword>
<feature type="region of interest" description="Disordered" evidence="1">
    <location>
        <begin position="38"/>
        <end position="58"/>
    </location>
</feature>
<evidence type="ECO:0000313" key="4">
    <source>
        <dbReference type="Proteomes" id="UP000523447"/>
    </source>
</evidence>